<evidence type="ECO:0000313" key="1">
    <source>
        <dbReference type="EMBL" id="UPL02093.1"/>
    </source>
</evidence>
<organism evidence="1 2">
    <name type="scientific">Fusarium solani subsp. cucurbitae</name>
    <name type="common">Neocosmosporum cucurbitae</name>
    <dbReference type="NCBI Taxonomy" id="2747967"/>
    <lineage>
        <taxon>Eukaryota</taxon>
        <taxon>Fungi</taxon>
        <taxon>Dikarya</taxon>
        <taxon>Ascomycota</taxon>
        <taxon>Pezizomycotina</taxon>
        <taxon>Sordariomycetes</taxon>
        <taxon>Hypocreomycetidae</taxon>
        <taxon>Hypocreales</taxon>
        <taxon>Nectriaceae</taxon>
        <taxon>Fusarium</taxon>
        <taxon>Fusarium solani species complex</taxon>
    </lineage>
</organism>
<evidence type="ECO:0000313" key="2">
    <source>
        <dbReference type="Proteomes" id="UP000830768"/>
    </source>
</evidence>
<protein>
    <submittedName>
        <fullName evidence="1">Uncharacterized protein</fullName>
    </submittedName>
</protein>
<dbReference type="Proteomes" id="UP000830768">
    <property type="component" value="Chromosome 11"/>
</dbReference>
<gene>
    <name evidence="1" type="ORF">LCI18_013027</name>
</gene>
<dbReference type="EMBL" id="CP090039">
    <property type="protein sequence ID" value="UPL02093.1"/>
    <property type="molecule type" value="Genomic_DNA"/>
</dbReference>
<sequence>MARIGHKKSRNGCSRCKQRKVKCDERRPCGACTKWHLSCRDDQVNPNPRSEVKVPDKGISIAPKAEQPSSWTQDLGLMSHYSSITSATLPGANRHILAVSAFHLASLNPSQGQAHLSRAFQHQHHAICGIRAEVLAVTARNCHALFAASSLLFIGAFAACSPARDRSLRQEVDDMLCVFIHVRGVRSILNSFNTAIRDGILGEFMECNSHTGGTDLLTSLLQRLPRITEDFDTNNMDPMVKAQAEEAIFALGESVGRASAASPELNVAIIWPMTLKDGFLDLIRARHPAALVVVAHYCTVLDAVGSKFWFLENWGRRLLTAIVETLGPCWHESVRWPMDCVKYGTTSIP</sequence>
<keyword evidence="2" id="KW-1185">Reference proteome</keyword>
<reference evidence="1" key="1">
    <citation type="submission" date="2021-11" db="EMBL/GenBank/DDBJ databases">
        <title>Fusarium solani-melongenae Genome sequencing and assembly.</title>
        <authorList>
            <person name="Xie S."/>
            <person name="Huang L."/>
            <person name="Zhang X."/>
        </authorList>
    </citation>
    <scope>NUCLEOTIDE SEQUENCE</scope>
    <source>
        <strain evidence="1">CRI 24-3</strain>
    </source>
</reference>
<name>A0ACD3ZLJ3_FUSSC</name>
<proteinExistence type="predicted"/>
<accession>A0ACD3ZLJ3</accession>